<feature type="signal peptide" evidence="2">
    <location>
        <begin position="1"/>
        <end position="24"/>
    </location>
</feature>
<name>A0A2D0IWA3_XENBU</name>
<dbReference type="Proteomes" id="UP000225833">
    <property type="component" value="Unassembled WGS sequence"/>
</dbReference>
<protein>
    <submittedName>
        <fullName evidence="3">Aminopeptidase</fullName>
    </submittedName>
</protein>
<dbReference type="InterPro" id="IPR005321">
    <property type="entry name" value="Peptidase_S58_DmpA"/>
</dbReference>
<feature type="chain" id="PRO_5011999731" evidence="2">
    <location>
        <begin position="25"/>
        <end position="401"/>
    </location>
</feature>
<dbReference type="Pfam" id="PF03576">
    <property type="entry name" value="Peptidase_S58"/>
    <property type="match status" value="1"/>
</dbReference>
<comment type="similarity">
    <text evidence="1">Belongs to the peptidase S58 family.</text>
</comment>
<accession>A0A2D0IWA3</accession>
<dbReference type="GO" id="GO:0004177">
    <property type="term" value="F:aminopeptidase activity"/>
    <property type="evidence" value="ECO:0007669"/>
    <property type="project" value="UniProtKB-KW"/>
</dbReference>
<keyword evidence="3" id="KW-0031">Aminopeptidase</keyword>
<dbReference type="InterPro" id="IPR016117">
    <property type="entry name" value="ArgJ-like_dom_sf"/>
</dbReference>
<gene>
    <name evidence="3" type="ORF">Xbud_02812</name>
</gene>
<keyword evidence="2" id="KW-0732">Signal</keyword>
<sequence>MNSMKILNILILSISTMIASNSLANEVRARNFGIPFSGKTGKYNAITDVNGVKVGYSTIIEGDGKLEVGKGPVRTGVTAILPRGKNFSPVFSGIFSLNGNGEMTGSQWIEESGFLETPILITNTHSVGVVRDSTISWMIDNNLISPLKDDLFWLLPVVTETWDGILNDINGMHVKKEHVYHALNSAKSGIIKEGNIGGGTGMNLFNFKGGTGTSSRVLDKTDGGFTVGVLVQGNFGFRDDLIISGVPIGKEIQDITPIYYGDKKKIKDAGSIIAVVATDAPLAPHQLEKIAKRVSLGLAKVGGVARNTSGEIFIAFSTANNGAFSREDIKTVEILPNDKLDPLYEATINATEEAIINAMFAAKTMVGRNGNTSYAIPKDRVKEILKKYNLTCKLIVVGPRS</sequence>
<dbReference type="OrthoDB" id="9770388at2"/>
<reference evidence="3 4" key="1">
    <citation type="journal article" date="2017" name="Nat. Microbiol.">
        <title>Natural product diversity associated with the nematode symbionts Photorhabdus and Xenorhabdus.</title>
        <authorList>
            <person name="Tobias N.J."/>
            <person name="Wolff H."/>
            <person name="Djahanschiri B."/>
            <person name="Grundmann F."/>
            <person name="Kronenwerth M."/>
            <person name="Shi Y.M."/>
            <person name="Simonyi S."/>
            <person name="Grun P."/>
            <person name="Shapiro-Ilan D."/>
            <person name="Pidot S.J."/>
            <person name="Stinear T.P."/>
            <person name="Ebersberger I."/>
            <person name="Bode H.B."/>
        </authorList>
    </citation>
    <scope>NUCLEOTIDE SEQUENCE [LARGE SCALE GENOMIC DNA]</scope>
    <source>
        <strain evidence="3 4">DSM 16342</strain>
    </source>
</reference>
<evidence type="ECO:0000256" key="2">
    <source>
        <dbReference type="SAM" id="SignalP"/>
    </source>
</evidence>
<evidence type="ECO:0000313" key="4">
    <source>
        <dbReference type="Proteomes" id="UP000225833"/>
    </source>
</evidence>
<evidence type="ECO:0000313" key="3">
    <source>
        <dbReference type="EMBL" id="PHM26166.1"/>
    </source>
</evidence>
<dbReference type="SUPFAM" id="SSF56266">
    <property type="entry name" value="DmpA/ArgJ-like"/>
    <property type="match status" value="1"/>
</dbReference>
<proteinExistence type="inferred from homology"/>
<dbReference type="Gene3D" id="3.60.70.12">
    <property type="entry name" value="L-amino peptidase D-ALA esterase/amidase"/>
    <property type="match status" value="1"/>
</dbReference>
<dbReference type="CDD" id="cd02253">
    <property type="entry name" value="DmpA"/>
    <property type="match status" value="1"/>
</dbReference>
<dbReference type="AlphaFoldDB" id="A0A2D0IWA3"/>
<dbReference type="EMBL" id="NIBS01000016">
    <property type="protein sequence ID" value="PHM26166.1"/>
    <property type="molecule type" value="Genomic_DNA"/>
</dbReference>
<keyword evidence="3" id="KW-0645">Protease</keyword>
<organism evidence="3 4">
    <name type="scientific">Xenorhabdus budapestensis</name>
    <dbReference type="NCBI Taxonomy" id="290110"/>
    <lineage>
        <taxon>Bacteria</taxon>
        <taxon>Pseudomonadati</taxon>
        <taxon>Pseudomonadota</taxon>
        <taxon>Gammaproteobacteria</taxon>
        <taxon>Enterobacterales</taxon>
        <taxon>Morganellaceae</taxon>
        <taxon>Xenorhabdus</taxon>
    </lineage>
</organism>
<dbReference type="PANTHER" id="PTHR36512">
    <property type="entry name" value="D-AMINOPEPTIDASE"/>
    <property type="match status" value="1"/>
</dbReference>
<evidence type="ECO:0000256" key="1">
    <source>
        <dbReference type="ARBA" id="ARBA00007068"/>
    </source>
</evidence>
<comment type="caution">
    <text evidence="3">The sequence shown here is derived from an EMBL/GenBank/DDBJ whole genome shotgun (WGS) entry which is preliminary data.</text>
</comment>
<dbReference type="PANTHER" id="PTHR36512:SF3">
    <property type="entry name" value="BLR5678 PROTEIN"/>
    <property type="match status" value="1"/>
</dbReference>
<keyword evidence="3" id="KW-0378">Hydrolase</keyword>
<dbReference type="RefSeq" id="WP_099136612.1">
    <property type="nucleotide sequence ID" value="NZ_CAWNNJ010000068.1"/>
</dbReference>